<evidence type="ECO:0000313" key="2">
    <source>
        <dbReference type="EMBL" id="KAG4411372.1"/>
    </source>
</evidence>
<dbReference type="OrthoDB" id="3467882at2759"/>
<keyword evidence="3" id="KW-1185">Reference proteome</keyword>
<gene>
    <name evidence="2" type="ORF">IFR04_015495</name>
</gene>
<name>A0A8H7W180_9HELO</name>
<feature type="signal peptide" evidence="1">
    <location>
        <begin position="1"/>
        <end position="18"/>
    </location>
</feature>
<sequence length="316" mass="35505">MQLPILAVFACLVTWVAADGLRNGYERVWLWYAYQIDLTLPESDQKIGLKCIKWDFTNKNCPAEYQPTGKKGKPVGKPLPNTTLCKGTAPGGSCYFWEFMGHIDGKKYLPKNMWLLPTTDTTDIEQQKNLKPDVQATAQWLSEQHGNTDLEKSNNIPRATIYAPWRVYQGVGEVYNDMLTAVGQHSADTISKLSADQKTQFKDQLDGIKLALKSTIIEREIDHSKHVFDEGTAKGFALAKRTEAGFTGDIVDWDETRKLHTADEFKKFYDDFYHLAYDAGPPSNEDAFKASKAAREHLQVLDDFRAVQSGALACGI</sequence>
<organism evidence="2 3">
    <name type="scientific">Cadophora malorum</name>
    <dbReference type="NCBI Taxonomy" id="108018"/>
    <lineage>
        <taxon>Eukaryota</taxon>
        <taxon>Fungi</taxon>
        <taxon>Dikarya</taxon>
        <taxon>Ascomycota</taxon>
        <taxon>Pezizomycotina</taxon>
        <taxon>Leotiomycetes</taxon>
        <taxon>Helotiales</taxon>
        <taxon>Ploettnerulaceae</taxon>
        <taxon>Cadophora</taxon>
    </lineage>
</organism>
<evidence type="ECO:0000256" key="1">
    <source>
        <dbReference type="SAM" id="SignalP"/>
    </source>
</evidence>
<dbReference type="Proteomes" id="UP000664132">
    <property type="component" value="Unassembled WGS sequence"/>
</dbReference>
<keyword evidence="1" id="KW-0732">Signal</keyword>
<dbReference type="EMBL" id="JAFJYH010000485">
    <property type="protein sequence ID" value="KAG4411372.1"/>
    <property type="molecule type" value="Genomic_DNA"/>
</dbReference>
<proteinExistence type="predicted"/>
<accession>A0A8H7W180</accession>
<dbReference type="AlphaFoldDB" id="A0A8H7W180"/>
<protein>
    <submittedName>
        <fullName evidence="2">Uncharacterized protein</fullName>
    </submittedName>
</protein>
<evidence type="ECO:0000313" key="3">
    <source>
        <dbReference type="Proteomes" id="UP000664132"/>
    </source>
</evidence>
<comment type="caution">
    <text evidence="2">The sequence shown here is derived from an EMBL/GenBank/DDBJ whole genome shotgun (WGS) entry which is preliminary data.</text>
</comment>
<reference evidence="2" key="1">
    <citation type="submission" date="2021-02" db="EMBL/GenBank/DDBJ databases">
        <title>Genome sequence Cadophora malorum strain M34.</title>
        <authorList>
            <person name="Stefanovic E."/>
            <person name="Vu D."/>
            <person name="Scully C."/>
            <person name="Dijksterhuis J."/>
            <person name="Roader J."/>
            <person name="Houbraken J."/>
        </authorList>
    </citation>
    <scope>NUCLEOTIDE SEQUENCE</scope>
    <source>
        <strain evidence="2">M34</strain>
    </source>
</reference>
<feature type="chain" id="PRO_5034278267" evidence="1">
    <location>
        <begin position="19"/>
        <end position="316"/>
    </location>
</feature>